<dbReference type="EMBL" id="JAPYYP010000003">
    <property type="protein sequence ID" value="MDA5107606.1"/>
    <property type="molecule type" value="Genomic_DNA"/>
</dbReference>
<protein>
    <submittedName>
        <fullName evidence="1">Uncharacterized protein</fullName>
    </submittedName>
</protein>
<sequence>MAAREKAVVAAREKAISAALKTISTVSAASPTLPAIELGVIVVRILIGNHLARMKLIRFYLFDFFFKIVQFDTLHS</sequence>
<name>A0A9X3TN82_9BACL</name>
<gene>
    <name evidence="1" type="ORF">O3V59_04470</name>
</gene>
<evidence type="ECO:0000313" key="2">
    <source>
        <dbReference type="Proteomes" id="UP001151071"/>
    </source>
</evidence>
<comment type="caution">
    <text evidence="1">The sequence shown here is derived from an EMBL/GenBank/DDBJ whole genome shotgun (WGS) entry which is preliminary data.</text>
</comment>
<proteinExistence type="predicted"/>
<dbReference type="AlphaFoldDB" id="A0A9X3TN82"/>
<evidence type="ECO:0000313" key="1">
    <source>
        <dbReference type="EMBL" id="MDA5107606.1"/>
    </source>
</evidence>
<dbReference type="Proteomes" id="UP001151071">
    <property type="component" value="Unassembled WGS sequence"/>
</dbReference>
<organism evidence="1 2">
    <name type="scientific">Brevibacillus thermoruber</name>
    <dbReference type="NCBI Taxonomy" id="33942"/>
    <lineage>
        <taxon>Bacteria</taxon>
        <taxon>Bacillati</taxon>
        <taxon>Bacillota</taxon>
        <taxon>Bacilli</taxon>
        <taxon>Bacillales</taxon>
        <taxon>Paenibacillaceae</taxon>
        <taxon>Brevibacillus</taxon>
    </lineage>
</organism>
<keyword evidence="2" id="KW-1185">Reference proteome</keyword>
<accession>A0A9X3TN82</accession>
<reference evidence="1" key="1">
    <citation type="submission" date="2022-12" db="EMBL/GenBank/DDBJ databases">
        <title>Draft genome sequence of the thermophilic strain Brevibacillus thermoruber HT42, isolated from Los Humeros, Puebla, Mexico, with biotechnological potential.</title>
        <authorList>
            <person name="Lara Sanchez J."/>
            <person name="Solis Palacios R."/>
            <person name="Bustos Baena A.S."/>
            <person name="Ruz Baez A.E."/>
            <person name="Espinosa Luna G."/>
            <person name="Oliart Ros R.M."/>
        </authorList>
    </citation>
    <scope>NUCLEOTIDE SEQUENCE</scope>
    <source>
        <strain evidence="1">HT42</strain>
    </source>
</reference>